<keyword evidence="6 8" id="KW-1133">Transmembrane helix</keyword>
<protein>
    <submittedName>
        <fullName evidence="9">Uncharacterized protein</fullName>
    </submittedName>
</protein>
<feature type="transmembrane region" description="Helical" evidence="8">
    <location>
        <begin position="212"/>
        <end position="231"/>
    </location>
</feature>
<organism evidence="9 10">
    <name type="scientific">Loxostege sticticalis</name>
    <name type="common">Beet webworm moth</name>
    <dbReference type="NCBI Taxonomy" id="481309"/>
    <lineage>
        <taxon>Eukaryota</taxon>
        <taxon>Metazoa</taxon>
        <taxon>Ecdysozoa</taxon>
        <taxon>Arthropoda</taxon>
        <taxon>Hexapoda</taxon>
        <taxon>Insecta</taxon>
        <taxon>Pterygota</taxon>
        <taxon>Neoptera</taxon>
        <taxon>Endopterygota</taxon>
        <taxon>Lepidoptera</taxon>
        <taxon>Glossata</taxon>
        <taxon>Ditrysia</taxon>
        <taxon>Pyraloidea</taxon>
        <taxon>Crambidae</taxon>
        <taxon>Pyraustinae</taxon>
        <taxon>Loxostege</taxon>
    </lineage>
</organism>
<gene>
    <name evidence="9" type="ORF">ABMA28_012316</name>
</gene>
<comment type="subcellular location">
    <subcellularLocation>
        <location evidence="1">Endomembrane system</location>
        <topology evidence="1">Multi-pass membrane protein</topology>
    </subcellularLocation>
</comment>
<evidence type="ECO:0000256" key="3">
    <source>
        <dbReference type="ARBA" id="ARBA00022448"/>
    </source>
</evidence>
<keyword evidence="7 8" id="KW-0472">Membrane</keyword>
<dbReference type="InterPro" id="IPR013657">
    <property type="entry name" value="SCL35B1-4/HUT1"/>
</dbReference>
<evidence type="ECO:0000313" key="10">
    <source>
        <dbReference type="Proteomes" id="UP001549921"/>
    </source>
</evidence>
<feature type="transmembrane region" description="Helical" evidence="8">
    <location>
        <begin position="66"/>
        <end position="85"/>
    </location>
</feature>
<evidence type="ECO:0000256" key="1">
    <source>
        <dbReference type="ARBA" id="ARBA00004127"/>
    </source>
</evidence>
<evidence type="ECO:0000256" key="2">
    <source>
        <dbReference type="ARBA" id="ARBA00010694"/>
    </source>
</evidence>
<dbReference type="Pfam" id="PF08449">
    <property type="entry name" value="UAA"/>
    <property type="match status" value="1"/>
</dbReference>
<evidence type="ECO:0000256" key="8">
    <source>
        <dbReference type="SAM" id="Phobius"/>
    </source>
</evidence>
<comment type="similarity">
    <text evidence="2">Belongs to the nucleotide-sugar transporter family. SLC35B subfamily.</text>
</comment>
<keyword evidence="4" id="KW-0762">Sugar transport</keyword>
<dbReference type="PANTHER" id="PTHR10778:SF4">
    <property type="entry name" value="NUCLEOTIDE SUGAR TRANSPORTER SLC35B4"/>
    <property type="match status" value="1"/>
</dbReference>
<sequence>MHLSKTIVKVFLGCCSSAFLMEILMSKCPESANLITFLQFFFISLQGFVFTVKFGTIKPKIPLKHYAILIALFFITSVANNYVYALHVPSTLHMIIRSASSPASILVYCIVKKQSPRVSNAVGSVLISLGVILATYGGAPIDKTEGIFLYWCIGVTILMATLITGAFTGLQQEILYAKYGKNPSEMMFYTHAIPLPFFIGISSELLETGTSLTWGIWLLIALNIVSQFYCAHSVHELATKETSVTVTFILTLRKFASLLISSIVFKNNLTSLHILGTICVTFGTIIYFNFFENLKQKPVTYVSDKKSN</sequence>
<feature type="transmembrane region" description="Helical" evidence="8">
    <location>
        <begin position="36"/>
        <end position="54"/>
    </location>
</feature>
<dbReference type="Proteomes" id="UP001549921">
    <property type="component" value="Unassembled WGS sequence"/>
</dbReference>
<keyword evidence="5 8" id="KW-0812">Transmembrane</keyword>
<evidence type="ECO:0000256" key="5">
    <source>
        <dbReference type="ARBA" id="ARBA00022692"/>
    </source>
</evidence>
<dbReference type="PANTHER" id="PTHR10778">
    <property type="entry name" value="SOLUTE CARRIER FAMILY 35 MEMBER B"/>
    <property type="match status" value="1"/>
</dbReference>
<dbReference type="GO" id="GO:0012505">
    <property type="term" value="C:endomembrane system"/>
    <property type="evidence" value="ECO:0007669"/>
    <property type="project" value="UniProtKB-SubCell"/>
</dbReference>
<accession>A0ABD0TME9</accession>
<feature type="transmembrane region" description="Helical" evidence="8">
    <location>
        <begin position="118"/>
        <end position="136"/>
    </location>
</feature>
<comment type="caution">
    <text evidence="9">The sequence shown here is derived from an EMBL/GenBank/DDBJ whole genome shotgun (WGS) entry which is preliminary data.</text>
</comment>
<evidence type="ECO:0000313" key="9">
    <source>
        <dbReference type="EMBL" id="KAL0850530.1"/>
    </source>
</evidence>
<dbReference type="AlphaFoldDB" id="A0ABD0TME9"/>
<evidence type="ECO:0000256" key="4">
    <source>
        <dbReference type="ARBA" id="ARBA00022597"/>
    </source>
</evidence>
<name>A0ABD0TME9_LOXSC</name>
<reference evidence="9 10" key="1">
    <citation type="submission" date="2024-06" db="EMBL/GenBank/DDBJ databases">
        <title>A chromosome-level genome assembly of beet webworm, Loxostege sticticalis.</title>
        <authorList>
            <person name="Zhang Y."/>
        </authorList>
    </citation>
    <scope>NUCLEOTIDE SEQUENCE [LARGE SCALE GENOMIC DNA]</scope>
    <source>
        <strain evidence="9">AQ028</strain>
        <tissue evidence="9">Male pupae</tissue>
    </source>
</reference>
<proteinExistence type="inferred from homology"/>
<keyword evidence="3" id="KW-0813">Transport</keyword>
<feature type="transmembrane region" description="Helical" evidence="8">
    <location>
        <begin position="271"/>
        <end position="291"/>
    </location>
</feature>
<dbReference type="EMBL" id="JBEDNZ010000003">
    <property type="protein sequence ID" value="KAL0850530.1"/>
    <property type="molecule type" value="Genomic_DNA"/>
</dbReference>
<evidence type="ECO:0000256" key="6">
    <source>
        <dbReference type="ARBA" id="ARBA00022989"/>
    </source>
</evidence>
<feature type="transmembrane region" description="Helical" evidence="8">
    <location>
        <begin position="148"/>
        <end position="167"/>
    </location>
</feature>
<evidence type="ECO:0000256" key="7">
    <source>
        <dbReference type="ARBA" id="ARBA00023136"/>
    </source>
</evidence>
<feature type="transmembrane region" description="Helical" evidence="8">
    <location>
        <begin position="243"/>
        <end position="265"/>
    </location>
</feature>